<evidence type="ECO:0000313" key="3">
    <source>
        <dbReference type="EMBL" id="NIH68518.1"/>
    </source>
</evidence>
<dbReference type="Proteomes" id="UP000648663">
    <property type="component" value="Unassembled WGS sequence"/>
</dbReference>
<name>A0A846LSW9_9ACTN</name>
<dbReference type="Proteomes" id="UP000552836">
    <property type="component" value="Unassembled WGS sequence"/>
</dbReference>
<comment type="caution">
    <text evidence="3">The sequence shown here is derived from an EMBL/GenBank/DDBJ whole genome shotgun (WGS) entry which is preliminary data.</text>
</comment>
<evidence type="ECO:0000256" key="1">
    <source>
        <dbReference type="SAM" id="MobiDB-lite"/>
    </source>
</evidence>
<reference evidence="5" key="2">
    <citation type="journal article" date="2019" name="Int. J. Syst. Evol. Microbiol.">
        <title>The Global Catalogue of Microorganisms (GCM) 10K type strain sequencing project: providing services to taxonomists for standard genome sequencing and annotation.</title>
        <authorList>
            <consortium name="The Broad Institute Genomics Platform"/>
            <consortium name="The Broad Institute Genome Sequencing Center for Infectious Disease"/>
            <person name="Wu L."/>
            <person name="Ma J."/>
        </authorList>
    </citation>
    <scope>NUCLEOTIDE SEQUENCE [LARGE SCALE GENOMIC DNA]</scope>
    <source>
        <strain evidence="5">CGMCC 4.5581</strain>
    </source>
</reference>
<gene>
    <name evidence="3" type="ORF">FB380_002964</name>
    <name evidence="2" type="ORF">GCM10011589_12390</name>
</gene>
<keyword evidence="5" id="KW-1185">Reference proteome</keyword>
<protein>
    <submittedName>
        <fullName evidence="3">Uncharacterized protein</fullName>
    </submittedName>
</protein>
<sequence>MTIQPPPSVASGRPCPVTEPPAGEAASLELFVGDAEFTVDSGGPLLVRGHGVSLGERVRFHEKDEIGGKDVRVWHISQRDGGFVAEPLAAF</sequence>
<dbReference type="EMBL" id="JAAMPA010000001">
    <property type="protein sequence ID" value="NIH68518.1"/>
    <property type="molecule type" value="Genomic_DNA"/>
</dbReference>
<proteinExistence type="predicted"/>
<reference evidence="2" key="1">
    <citation type="journal article" date="2014" name="Int. J. Syst. Evol. Microbiol.">
        <title>Complete genome of a new Firmicutes species belonging to the dominant human colonic microbiota ('Ruminococcus bicirculans') reveals two chromosomes and a selective capacity to utilize plant glucans.</title>
        <authorList>
            <consortium name="NISC Comparative Sequencing Program"/>
            <person name="Wegmann U."/>
            <person name="Louis P."/>
            <person name="Goesmann A."/>
            <person name="Henrissat B."/>
            <person name="Duncan S.H."/>
            <person name="Flint H.J."/>
        </authorList>
    </citation>
    <scope>NUCLEOTIDE SEQUENCE</scope>
    <source>
        <strain evidence="2">CGMCC 4.5581</strain>
    </source>
</reference>
<reference evidence="2" key="4">
    <citation type="submission" date="2024-05" db="EMBL/GenBank/DDBJ databases">
        <authorList>
            <person name="Sun Q."/>
            <person name="Zhou Y."/>
        </authorList>
    </citation>
    <scope>NUCLEOTIDE SEQUENCE</scope>
    <source>
        <strain evidence="2">CGMCC 4.5581</strain>
    </source>
</reference>
<accession>A0A846LSW9</accession>
<evidence type="ECO:0000313" key="5">
    <source>
        <dbReference type="Proteomes" id="UP000648663"/>
    </source>
</evidence>
<dbReference type="EMBL" id="BMMI01000002">
    <property type="protein sequence ID" value="GGL57866.1"/>
    <property type="molecule type" value="Genomic_DNA"/>
</dbReference>
<reference evidence="3 4" key="3">
    <citation type="submission" date="2020-02" db="EMBL/GenBank/DDBJ databases">
        <title>Sequencing the genomes of 1000 actinobacteria strains.</title>
        <authorList>
            <person name="Klenk H.-P."/>
        </authorList>
    </citation>
    <scope>NUCLEOTIDE SEQUENCE [LARGE SCALE GENOMIC DNA]</scope>
    <source>
        <strain evidence="3 4">DSM 45201</strain>
    </source>
</reference>
<dbReference type="RefSeq" id="WP_166755718.1">
    <property type="nucleotide sequence ID" value="NZ_BAABJU010000023.1"/>
</dbReference>
<dbReference type="AlphaFoldDB" id="A0A846LSW9"/>
<feature type="region of interest" description="Disordered" evidence="1">
    <location>
        <begin position="1"/>
        <end position="21"/>
    </location>
</feature>
<organism evidence="3 4">
    <name type="scientific">Modestobacter marinus</name>
    <dbReference type="NCBI Taxonomy" id="477641"/>
    <lineage>
        <taxon>Bacteria</taxon>
        <taxon>Bacillati</taxon>
        <taxon>Actinomycetota</taxon>
        <taxon>Actinomycetes</taxon>
        <taxon>Geodermatophilales</taxon>
        <taxon>Geodermatophilaceae</taxon>
        <taxon>Modestobacter</taxon>
    </lineage>
</organism>
<evidence type="ECO:0000313" key="2">
    <source>
        <dbReference type="EMBL" id="GGL57866.1"/>
    </source>
</evidence>
<evidence type="ECO:0000313" key="4">
    <source>
        <dbReference type="Proteomes" id="UP000552836"/>
    </source>
</evidence>